<proteinExistence type="predicted"/>
<dbReference type="Proteomes" id="UP000754883">
    <property type="component" value="Unassembled WGS sequence"/>
</dbReference>
<evidence type="ECO:0000256" key="1">
    <source>
        <dbReference type="SAM" id="MobiDB-lite"/>
    </source>
</evidence>
<evidence type="ECO:0000313" key="2">
    <source>
        <dbReference type="EMBL" id="CAG9993714.1"/>
    </source>
</evidence>
<reference evidence="2" key="1">
    <citation type="submission" date="2021-10" db="EMBL/GenBank/DDBJ databases">
        <authorList>
            <person name="Piombo E."/>
        </authorList>
    </citation>
    <scope>NUCLEOTIDE SEQUENCE</scope>
</reference>
<accession>A0A9N9Y7Z3</accession>
<name>A0A9N9Y7Z3_9HYPO</name>
<dbReference type="EMBL" id="CABFNO020001523">
    <property type="protein sequence ID" value="CAG9993714.1"/>
    <property type="molecule type" value="Genomic_DNA"/>
</dbReference>
<evidence type="ECO:0000313" key="3">
    <source>
        <dbReference type="Proteomes" id="UP000754883"/>
    </source>
</evidence>
<protein>
    <submittedName>
        <fullName evidence="2">Uncharacterized protein</fullName>
    </submittedName>
</protein>
<gene>
    <name evidence="2" type="ORF">CBYS24578_00004383</name>
</gene>
<feature type="region of interest" description="Disordered" evidence="1">
    <location>
        <begin position="44"/>
        <end position="86"/>
    </location>
</feature>
<organism evidence="2 3">
    <name type="scientific">Clonostachys byssicola</name>
    <dbReference type="NCBI Taxonomy" id="160290"/>
    <lineage>
        <taxon>Eukaryota</taxon>
        <taxon>Fungi</taxon>
        <taxon>Dikarya</taxon>
        <taxon>Ascomycota</taxon>
        <taxon>Pezizomycotina</taxon>
        <taxon>Sordariomycetes</taxon>
        <taxon>Hypocreomycetidae</taxon>
        <taxon>Hypocreales</taxon>
        <taxon>Bionectriaceae</taxon>
        <taxon>Clonostachys</taxon>
    </lineage>
</organism>
<keyword evidence="3" id="KW-1185">Reference proteome</keyword>
<sequence length="86" mass="9700">MAFRLPPLIAEILELGDSRPLIGRTLQHQQVGVTAGSLDELESGKREFERNGKRRTLIRNRQADWPGHFQSDCQVDGAHHDDPDQA</sequence>
<feature type="compositionally biased region" description="Basic and acidic residues" evidence="1">
    <location>
        <begin position="77"/>
        <end position="86"/>
    </location>
</feature>
<comment type="caution">
    <text evidence="2">The sequence shown here is derived from an EMBL/GenBank/DDBJ whole genome shotgun (WGS) entry which is preliminary data.</text>
</comment>
<dbReference type="AlphaFoldDB" id="A0A9N9Y7Z3"/>